<dbReference type="Gene3D" id="3.40.640.10">
    <property type="entry name" value="Type I PLP-dependent aspartate aminotransferase-like (Major domain)"/>
    <property type="match status" value="1"/>
</dbReference>
<dbReference type="Pfam" id="PF00155">
    <property type="entry name" value="Aminotran_1_2"/>
    <property type="match status" value="1"/>
</dbReference>
<feature type="domain" description="Aminotransferase class I/classII large" evidence="1">
    <location>
        <begin position="48"/>
        <end position="362"/>
    </location>
</feature>
<organism evidence="2 3">
    <name type="scientific">Candidatus Lokiarchaeum ossiferum</name>
    <dbReference type="NCBI Taxonomy" id="2951803"/>
    <lineage>
        <taxon>Archaea</taxon>
        <taxon>Promethearchaeati</taxon>
        <taxon>Promethearchaeota</taxon>
        <taxon>Promethearchaeia</taxon>
        <taxon>Promethearchaeales</taxon>
        <taxon>Promethearchaeaceae</taxon>
        <taxon>Candidatus Lokiarchaeum</taxon>
    </lineage>
</organism>
<proteinExistence type="predicted"/>
<dbReference type="GO" id="GO:0008483">
    <property type="term" value="F:transaminase activity"/>
    <property type="evidence" value="ECO:0007669"/>
    <property type="project" value="UniProtKB-KW"/>
</dbReference>
<dbReference type="SUPFAM" id="SSF53383">
    <property type="entry name" value="PLP-dependent transferases"/>
    <property type="match status" value="1"/>
</dbReference>
<keyword evidence="2" id="KW-0032">Aminotransferase</keyword>
<dbReference type="EC" id="2.6.1.57" evidence="2"/>
<reference evidence="2" key="1">
    <citation type="submission" date="2022-09" db="EMBL/GenBank/DDBJ databases">
        <title>Actin cytoskeleton and complex cell architecture in an #Asgard archaeon.</title>
        <authorList>
            <person name="Ponce Toledo R.I."/>
            <person name="Schleper C."/>
            <person name="Rodrigues Oliveira T."/>
            <person name="Wollweber F."/>
            <person name="Xu J."/>
            <person name="Rittmann S."/>
            <person name="Klingl A."/>
            <person name="Pilhofer M."/>
        </authorList>
    </citation>
    <scope>NUCLEOTIDE SEQUENCE</scope>
    <source>
        <strain evidence="2">B-35</strain>
    </source>
</reference>
<sequence length="376" mass="43560">MKISPFKLERYFAKYEFKSPYLLSSSDCESFSIQELLNLEENSRDKFFDHWLGYTESEGDPELRTEIANLYSTLSKDEIFCFAGAQEGIFVFLNTLLDKNDHIIVQFPAYQSLYEIEKAMGCEVSLWKLDEKLQWGLNLDFLHKNLRDNTKAIIINLPHNPTGMTISSEKLSQIVEFAQKNDLYLFVDEVYRYLEYQEMDRLPAIADIYSKGISLGVMSKAFGLAGLRIGWVATKDMALLAQMRAFKDYTTICNSAPSEFLAKIALKNKSKILQRNLNIINANLQLLDSFFIKYKQLFEWIRPKAGSIGFVKIKFDQNVTDFCLDLVEKQGVLLLPSPLYEFDEKHFRIGFGRKNMPEALTRLEQYVKENFNIGEK</sequence>
<dbReference type="PANTHER" id="PTHR43510">
    <property type="entry name" value="AMINOTRANSFERASE FUNCTION, HYPOTHETICAL (EUROFUNG)"/>
    <property type="match status" value="1"/>
</dbReference>
<dbReference type="EMBL" id="CP104013">
    <property type="protein sequence ID" value="UYP47722.1"/>
    <property type="molecule type" value="Genomic_DNA"/>
</dbReference>
<dbReference type="PANTHER" id="PTHR43510:SF1">
    <property type="entry name" value="AMINOTRANSFERASE FUNCTION, HYPOTHETICAL (EUROFUNG)"/>
    <property type="match status" value="1"/>
</dbReference>
<evidence type="ECO:0000259" key="1">
    <source>
        <dbReference type="Pfam" id="PF00155"/>
    </source>
</evidence>
<dbReference type="InterPro" id="IPR015421">
    <property type="entry name" value="PyrdxlP-dep_Trfase_major"/>
</dbReference>
<name>A0ABY6HZF5_9ARCH</name>
<evidence type="ECO:0000313" key="3">
    <source>
        <dbReference type="Proteomes" id="UP001208689"/>
    </source>
</evidence>
<keyword evidence="3" id="KW-1185">Reference proteome</keyword>
<protein>
    <submittedName>
        <fullName evidence="2">Aromatic-amino-acid aminotransferase 2</fullName>
        <ecNumber evidence="2">2.6.1.57</ecNumber>
    </submittedName>
</protein>
<keyword evidence="2" id="KW-0808">Transferase</keyword>
<dbReference type="InterPro" id="IPR004839">
    <property type="entry name" value="Aminotransferase_I/II_large"/>
</dbReference>
<dbReference type="CDD" id="cd00609">
    <property type="entry name" value="AAT_like"/>
    <property type="match status" value="1"/>
</dbReference>
<dbReference type="Proteomes" id="UP001208689">
    <property type="component" value="Chromosome"/>
</dbReference>
<evidence type="ECO:0000313" key="2">
    <source>
        <dbReference type="EMBL" id="UYP47722.1"/>
    </source>
</evidence>
<dbReference type="InterPro" id="IPR015422">
    <property type="entry name" value="PyrdxlP-dep_Trfase_small"/>
</dbReference>
<accession>A0ABY6HZF5</accession>
<dbReference type="Gene3D" id="3.90.1150.10">
    <property type="entry name" value="Aspartate Aminotransferase, domain 1"/>
    <property type="match status" value="1"/>
</dbReference>
<dbReference type="InterPro" id="IPR015424">
    <property type="entry name" value="PyrdxlP-dep_Trfase"/>
</dbReference>
<gene>
    <name evidence="2" type="ORF">NEF87_004007</name>
</gene>